<sequence>MRIDNPQSQAPTIYREQYTPPAYFVDTVDMGFDLDQVTTRVATRIKLTRNDATDDHTIILFGDELKLVSLTMNGTLLGKRDYELVDGNLHIPGAPDQVTLDIETVLAPSQNTSLMGLYVSSGNFFTQCEAEGFRKITFFPDRPDVMAKYTVMLRADKAAYPVLLSNGNLIEEGDLGDGRHYALWEDPFKKPSYLFALVAGKLVCQEETYRLQSGRDVQLQVWVEPGNLDKTQHAMDSLKNSIRWDEKRFGLELDLDRFMIVAVGDFNMGAMENKGLNIFNTKFVLANPRIATDIDYANIEAVVGHEYFHNWTGNRVTCRDWFQLSLKEGLTVFRDQEFSADLIGSTSGRAVKRIDDVRVLRQNQFPEDAGPMAHSVRPDSYLEINNFYTVTIYEKGAEVVRMYQTLLGRDGFRKGMDLYFARHDGQAVTCNDFRAAMADANGRDLTQFERWYSQAGTPAVTARMDYDAAAKTVTLTLAQTCAPSPGQEDKLPFAIPVAVGLLDNAGKDMALVLQGAPAERTNSKRSKPVHSLVLELTEAEQSFIFTGVTEKPVPSLLRDFSAPVVLTFDYSDTELAFLMGHDSDAFNRWEAGQRLATRYLLAMVGTVSADKTADQTAAATVDATLLIEALRTTLTDQSLGQSYREVILTLPSETMIAEALPVIAPQAIHGARQALRRALAQALQPEFIAAYSANRIDGAYQPDAESAGKRALKNVALSYLAELDDAPVHTLAQLQYDSADNMTDRLAALGALVNTSAPGRQAALASFYSEFEAEPLVIDKWFTLQAMARSTDVATVRELMRHPAFTLKNPNRARSLIFSFCNGNPSQFHAIDGSGHAFWAEQVIALNSINPQVAARLARSLDRWRKYPPAQQASMQEALRKVADTAALSNDVLEVITKALTEPKAKASL</sequence>
<dbReference type="InterPro" id="IPR027268">
    <property type="entry name" value="Peptidase_M4/M1_CTD_sf"/>
</dbReference>
<comment type="catalytic activity">
    <reaction evidence="1">
        <text>Release of an N-terminal amino acid, Xaa-|-Yaa- from a peptide, amide or arylamide. Xaa is preferably Ala, but may be most amino acids including Pro (slow action). When a terminal hydrophobic residue is followed by a prolyl residue, the two may be released as an intact Xaa-Pro dipeptide.</text>
        <dbReference type="EC" id="3.4.11.2"/>
    </reaction>
</comment>
<evidence type="ECO:0000256" key="2">
    <source>
        <dbReference type="ARBA" id="ARBA00001947"/>
    </source>
</evidence>
<dbReference type="Pfam" id="PF11940">
    <property type="entry name" value="DUF3458"/>
    <property type="match status" value="1"/>
</dbReference>
<dbReference type="Pfam" id="PF17432">
    <property type="entry name" value="DUF3458_C"/>
    <property type="match status" value="1"/>
</dbReference>
<feature type="domain" description="Peptidase M1 membrane alanine aminopeptidase" evidence="13">
    <location>
        <begin position="234"/>
        <end position="451"/>
    </location>
</feature>
<proteinExistence type="inferred from homology"/>
<evidence type="ECO:0000256" key="3">
    <source>
        <dbReference type="ARBA" id="ARBA00010136"/>
    </source>
</evidence>
<keyword evidence="7" id="KW-0645">Protease</keyword>
<dbReference type="RefSeq" id="WP_344765581.1">
    <property type="nucleotide sequence ID" value="NZ_BAAAZE010000016.1"/>
</dbReference>
<dbReference type="InterPro" id="IPR014782">
    <property type="entry name" value="Peptidase_M1_dom"/>
</dbReference>
<dbReference type="Gene3D" id="1.25.50.10">
    <property type="entry name" value="Peptidase M1, alanyl aminopeptidase, C-terminal domain"/>
    <property type="match status" value="1"/>
</dbReference>
<dbReference type="CDD" id="cd09600">
    <property type="entry name" value="M1_APN"/>
    <property type="match status" value="1"/>
</dbReference>
<dbReference type="Proteomes" id="UP001501353">
    <property type="component" value="Unassembled WGS sequence"/>
</dbReference>
<dbReference type="NCBIfam" id="TIGR02414">
    <property type="entry name" value="pepN_proteo"/>
    <property type="match status" value="1"/>
</dbReference>
<dbReference type="PRINTS" id="PR00756">
    <property type="entry name" value="ALADIPTASE"/>
</dbReference>
<evidence type="ECO:0000259" key="13">
    <source>
        <dbReference type="Pfam" id="PF01433"/>
    </source>
</evidence>
<evidence type="ECO:0000313" key="17">
    <source>
        <dbReference type="EMBL" id="GAA4033915.1"/>
    </source>
</evidence>
<protein>
    <recommendedName>
        <fullName evidence="5 12">Aminopeptidase N</fullName>
        <ecNumber evidence="4 12">3.4.11.2</ecNumber>
    </recommendedName>
</protein>
<keyword evidence="9" id="KW-0378">Hydrolase</keyword>
<dbReference type="Gene3D" id="3.30.2010.30">
    <property type="match status" value="1"/>
</dbReference>
<dbReference type="InterPro" id="IPR012779">
    <property type="entry name" value="Peptidase_M1_pepN"/>
</dbReference>
<dbReference type="Gene3D" id="2.60.40.1730">
    <property type="entry name" value="tricorn interacting facor f3 domain"/>
    <property type="match status" value="1"/>
</dbReference>
<evidence type="ECO:0000256" key="4">
    <source>
        <dbReference type="ARBA" id="ARBA00012564"/>
    </source>
</evidence>
<name>A0ABP7U010_9BURK</name>
<dbReference type="EC" id="3.4.11.2" evidence="4 12"/>
<dbReference type="GO" id="GO:0004177">
    <property type="term" value="F:aminopeptidase activity"/>
    <property type="evidence" value="ECO:0007669"/>
    <property type="project" value="UniProtKB-KW"/>
</dbReference>
<evidence type="ECO:0000256" key="6">
    <source>
        <dbReference type="ARBA" id="ARBA00022438"/>
    </source>
</evidence>
<dbReference type="InterPro" id="IPR038438">
    <property type="entry name" value="PepN_Ig-like_sf"/>
</dbReference>
<dbReference type="InterPro" id="IPR045357">
    <property type="entry name" value="Aminopeptidase_N-like_N"/>
</dbReference>
<evidence type="ECO:0000256" key="11">
    <source>
        <dbReference type="ARBA" id="ARBA00023049"/>
    </source>
</evidence>
<dbReference type="Pfam" id="PF17900">
    <property type="entry name" value="Peptidase_M1_N"/>
    <property type="match status" value="1"/>
</dbReference>
<evidence type="ECO:0000256" key="7">
    <source>
        <dbReference type="ARBA" id="ARBA00022670"/>
    </source>
</evidence>
<evidence type="ECO:0000259" key="16">
    <source>
        <dbReference type="Pfam" id="PF17900"/>
    </source>
</evidence>
<comment type="cofactor">
    <cofactor evidence="2">
        <name>Zn(2+)</name>
        <dbReference type="ChEBI" id="CHEBI:29105"/>
    </cofactor>
</comment>
<dbReference type="InterPro" id="IPR024601">
    <property type="entry name" value="Peptidase_M1_pepN_C"/>
</dbReference>
<gene>
    <name evidence="17" type="primary">pepN</name>
    <name evidence="17" type="ORF">GCM10022212_36390</name>
</gene>
<reference evidence="18" key="1">
    <citation type="journal article" date="2019" name="Int. J. Syst. Evol. Microbiol.">
        <title>The Global Catalogue of Microorganisms (GCM) 10K type strain sequencing project: providing services to taxonomists for standard genome sequencing and annotation.</title>
        <authorList>
            <consortium name="The Broad Institute Genomics Platform"/>
            <consortium name="The Broad Institute Genome Sequencing Center for Infectious Disease"/>
            <person name="Wu L."/>
            <person name="Ma J."/>
        </authorList>
    </citation>
    <scope>NUCLEOTIDE SEQUENCE [LARGE SCALE GENOMIC DNA]</scope>
    <source>
        <strain evidence="18">JCM 16673</strain>
    </source>
</reference>
<dbReference type="InterPro" id="IPR037144">
    <property type="entry name" value="Peptidase_M1_pepN_C_sf"/>
</dbReference>
<comment type="caution">
    <text evidence="17">The sequence shown here is derived from an EMBL/GenBank/DDBJ whole genome shotgun (WGS) entry which is preliminary data.</text>
</comment>
<evidence type="ECO:0000259" key="15">
    <source>
        <dbReference type="Pfam" id="PF17432"/>
    </source>
</evidence>
<dbReference type="SUPFAM" id="SSF55486">
    <property type="entry name" value="Metalloproteases ('zincins'), catalytic domain"/>
    <property type="match status" value="1"/>
</dbReference>
<comment type="similarity">
    <text evidence="3">Belongs to the peptidase M1 family.</text>
</comment>
<keyword evidence="6 17" id="KW-0031">Aminopeptidase</keyword>
<feature type="domain" description="Aminopeptidase N-like N-terminal" evidence="16">
    <location>
        <begin position="94"/>
        <end position="194"/>
    </location>
</feature>
<accession>A0ABP7U010</accession>
<evidence type="ECO:0000256" key="1">
    <source>
        <dbReference type="ARBA" id="ARBA00000098"/>
    </source>
</evidence>
<evidence type="ECO:0000256" key="10">
    <source>
        <dbReference type="ARBA" id="ARBA00022833"/>
    </source>
</evidence>
<organism evidence="17 18">
    <name type="scientific">Actimicrobium antarcticum</name>
    <dbReference type="NCBI Taxonomy" id="1051899"/>
    <lineage>
        <taxon>Bacteria</taxon>
        <taxon>Pseudomonadati</taxon>
        <taxon>Pseudomonadota</taxon>
        <taxon>Betaproteobacteria</taxon>
        <taxon>Burkholderiales</taxon>
        <taxon>Oxalobacteraceae</taxon>
        <taxon>Actimicrobium</taxon>
    </lineage>
</organism>
<dbReference type="PANTHER" id="PTHR46322">
    <property type="entry name" value="PUROMYCIN-SENSITIVE AMINOPEPTIDASE"/>
    <property type="match status" value="1"/>
</dbReference>
<keyword evidence="10" id="KW-0862">Zinc</keyword>
<keyword evidence="8" id="KW-0479">Metal-binding</keyword>
<dbReference type="InterPro" id="IPR042097">
    <property type="entry name" value="Aminopeptidase_N-like_N_sf"/>
</dbReference>
<evidence type="ECO:0000259" key="14">
    <source>
        <dbReference type="Pfam" id="PF11940"/>
    </source>
</evidence>
<evidence type="ECO:0000256" key="12">
    <source>
        <dbReference type="NCBIfam" id="TIGR02414"/>
    </source>
</evidence>
<dbReference type="Gene3D" id="1.10.390.10">
    <property type="entry name" value="Neutral Protease Domain 2"/>
    <property type="match status" value="1"/>
</dbReference>
<evidence type="ECO:0000256" key="9">
    <source>
        <dbReference type="ARBA" id="ARBA00022801"/>
    </source>
</evidence>
<evidence type="ECO:0000313" key="18">
    <source>
        <dbReference type="Proteomes" id="UP001501353"/>
    </source>
</evidence>
<dbReference type="InterPro" id="IPR035414">
    <property type="entry name" value="Peptidase_M1_pepN_Ig-like"/>
</dbReference>
<dbReference type="SUPFAM" id="SSF63737">
    <property type="entry name" value="Leukotriene A4 hydrolase N-terminal domain"/>
    <property type="match status" value="1"/>
</dbReference>
<evidence type="ECO:0000256" key="8">
    <source>
        <dbReference type="ARBA" id="ARBA00022723"/>
    </source>
</evidence>
<dbReference type="EMBL" id="BAAAZE010000016">
    <property type="protein sequence ID" value="GAA4033915.1"/>
    <property type="molecule type" value="Genomic_DNA"/>
</dbReference>
<dbReference type="InterPro" id="IPR001930">
    <property type="entry name" value="Peptidase_M1"/>
</dbReference>
<feature type="domain" description="Peptidase M1 alanyl aminopeptidase Ig-like fold" evidence="14">
    <location>
        <begin position="456"/>
        <end position="568"/>
    </location>
</feature>
<keyword evidence="11" id="KW-0482">Metalloprotease</keyword>
<dbReference type="PANTHER" id="PTHR46322:SF1">
    <property type="entry name" value="PUROMYCIN-SENSITIVE AMINOPEPTIDASE"/>
    <property type="match status" value="1"/>
</dbReference>
<dbReference type="Pfam" id="PF01433">
    <property type="entry name" value="Peptidase_M1"/>
    <property type="match status" value="1"/>
</dbReference>
<feature type="domain" description="Peptidase M1 alanyl aminopeptidase C-terminal" evidence="15">
    <location>
        <begin position="572"/>
        <end position="900"/>
    </location>
</feature>
<evidence type="ECO:0000256" key="5">
    <source>
        <dbReference type="ARBA" id="ARBA00015611"/>
    </source>
</evidence>
<keyword evidence="18" id="KW-1185">Reference proteome</keyword>
<dbReference type="Gene3D" id="2.60.40.1840">
    <property type="match status" value="1"/>
</dbReference>